<comment type="subcellular location">
    <subcellularLocation>
        <location evidence="1">Endomembrane system</location>
    </subcellularLocation>
</comment>
<keyword evidence="4" id="KW-0479">Metal-binding</keyword>
<organism evidence="7 8">
    <name type="scientific">Meloidogyne javanica</name>
    <name type="common">Root-knot nematode worm</name>
    <dbReference type="NCBI Taxonomy" id="6303"/>
    <lineage>
        <taxon>Eukaryota</taxon>
        <taxon>Metazoa</taxon>
        <taxon>Ecdysozoa</taxon>
        <taxon>Nematoda</taxon>
        <taxon>Chromadorea</taxon>
        <taxon>Rhabditida</taxon>
        <taxon>Tylenchina</taxon>
        <taxon>Tylenchomorpha</taxon>
        <taxon>Tylenchoidea</taxon>
        <taxon>Meloidogynidae</taxon>
        <taxon>Meloidogyninae</taxon>
        <taxon>Meloidogyne</taxon>
        <taxon>Meloidogyne incognita group</taxon>
    </lineage>
</organism>
<dbReference type="InterPro" id="IPR036770">
    <property type="entry name" value="Ankyrin_rpt-contain_sf"/>
</dbReference>
<evidence type="ECO:0000256" key="2">
    <source>
        <dbReference type="ARBA" id="ARBA00022737"/>
    </source>
</evidence>
<dbReference type="SMART" id="SM01388">
    <property type="entry name" value="Mob1_phocein"/>
    <property type="match status" value="1"/>
</dbReference>
<evidence type="ECO:0000256" key="1">
    <source>
        <dbReference type="ARBA" id="ARBA00004308"/>
    </source>
</evidence>
<sequence>MTSTSVENENERLFQLYPLHYLIFNNDIEALKSKLEISEDLKEYINKLDIHGRTPLMLATMLGHIECAELLLDNGAEANTQNKQMWNLSHEAILLKNVNFLQKVLATRDYERYLETSRILKQIRNSFKDSSDFYVEMTWEFASWLPFVKNMCPSDTYKIYKHGNSIRIDANLLEISNDQTLDKTRGNQSFIFRFGDSESAEILFIDRDEKTAYSQNFDLSSLPKIDKFISSTAAVEEKLKSPITVTYVDVDNIGFEPSKKNSRLFSWIGSSDKEEEVEGYTCRVFSASNVEVVTKTCFCHLSEEEKELSMKENPNKSVALLLSLFEKRKVDVNGSPDQTDVYNGLNVVEYLTKPSENGKANIGISRDEHFKSNSFNASLWLSESFPLNLREQIFNVIDLLAVRNAKFLRLKRFIELQMPAGFPIRIKIPIFHLINAQITFHNINEPGIEDIDQSANDDECPEFRLKDSLFQIPDGYQIYKMAGNMLFNRFDEIEYVRHGQDFGSRDVWTRDIEDGDEYYCLIERFIDGESSKTPTYERHLQQAIEESLEATRKYNQPQISEVGGQQSSAHEINEEEMEAVVNSGQFRNPPGTTREEWNKWNKLSFNEMDGTFCIQQWIQQCIFADFRDVDLILDCPSGVDEGVWKYEHLRQFCSDLNGLAVLLQDECTPETCNQMTATDQWIFLCAAHKNPKECSAIDYTRHTLDGAAALLNSNRYFPSRITIKESSIAKIGSVCRRIYRIFSHAYFHHRALFDLFEEETFLCKRFTKFVLKYQLMANDNLIVPIS</sequence>
<evidence type="ECO:0000256" key="4">
    <source>
        <dbReference type="PIRSR" id="PIRSR605301-1"/>
    </source>
</evidence>
<dbReference type="PROSITE" id="PS50088">
    <property type="entry name" value="ANK_REPEAT"/>
    <property type="match status" value="1"/>
</dbReference>
<evidence type="ECO:0000256" key="5">
    <source>
        <dbReference type="PROSITE-ProRule" id="PRU00023"/>
    </source>
</evidence>
<dbReference type="InterPro" id="IPR055285">
    <property type="entry name" value="ANKRD13_C"/>
</dbReference>
<dbReference type="InterPro" id="IPR005301">
    <property type="entry name" value="MOB_kinase_act_fam"/>
</dbReference>
<dbReference type="Gene3D" id="1.20.140.30">
    <property type="entry name" value="MOB kinase activator"/>
    <property type="match status" value="1"/>
</dbReference>
<evidence type="ECO:0000313" key="8">
    <source>
        <dbReference type="WBParaSite" id="scaffold35709_cov287.g22630"/>
    </source>
</evidence>
<keyword evidence="4" id="KW-0862">Zinc</keyword>
<keyword evidence="5" id="KW-0040">ANK repeat</keyword>
<dbReference type="SUPFAM" id="SSF101152">
    <property type="entry name" value="Mob1/phocein"/>
    <property type="match status" value="1"/>
</dbReference>
<accession>A0A915MBP5</accession>
<dbReference type="WBParaSite" id="scaffold35709_cov287.g22630">
    <property type="protein sequence ID" value="scaffold35709_cov287.g22630"/>
    <property type="gene ID" value="scaffold35709_cov287.g22630"/>
</dbReference>
<dbReference type="PANTHER" id="PTHR12447">
    <property type="entry name" value="ANKYRIN REPEAT DOMAIN-CONTAINING PROTEIN 13"/>
    <property type="match status" value="1"/>
</dbReference>
<dbReference type="GO" id="GO:0012505">
    <property type="term" value="C:endomembrane system"/>
    <property type="evidence" value="ECO:0007669"/>
    <property type="project" value="UniProtKB-SubCell"/>
</dbReference>
<dbReference type="GO" id="GO:0005737">
    <property type="term" value="C:cytoplasm"/>
    <property type="evidence" value="ECO:0007669"/>
    <property type="project" value="TreeGrafter"/>
</dbReference>
<feature type="binding site" evidence="4">
    <location>
        <position position="744"/>
    </location>
    <ligand>
        <name>Zn(2+)</name>
        <dbReference type="ChEBI" id="CHEBI:29105"/>
    </ligand>
</feature>
<protein>
    <recommendedName>
        <fullName evidence="6">Ankyrin repeat domain-containing protein</fullName>
    </recommendedName>
</protein>
<evidence type="ECO:0000256" key="3">
    <source>
        <dbReference type="ARBA" id="ARBA00023136"/>
    </source>
</evidence>
<feature type="binding site" evidence="4">
    <location>
        <position position="667"/>
    </location>
    <ligand>
        <name>Zn(2+)</name>
        <dbReference type="ChEBI" id="CHEBI:29105"/>
    </ligand>
</feature>
<evidence type="ECO:0000313" key="7">
    <source>
        <dbReference type="Proteomes" id="UP000887561"/>
    </source>
</evidence>
<proteinExistence type="predicted"/>
<feature type="binding site" evidence="4">
    <location>
        <position position="749"/>
    </location>
    <ligand>
        <name>Zn(2+)</name>
        <dbReference type="ChEBI" id="CHEBI:29105"/>
    </ligand>
</feature>
<keyword evidence="3" id="KW-0472">Membrane</keyword>
<dbReference type="InterPro" id="IPR002110">
    <property type="entry name" value="Ankyrin_rpt"/>
</dbReference>
<dbReference type="PANTHER" id="PTHR12447:SF31">
    <property type="entry name" value="LD31969P"/>
    <property type="match status" value="1"/>
</dbReference>
<dbReference type="InterPro" id="IPR021832">
    <property type="entry name" value="ANKRD13"/>
</dbReference>
<dbReference type="InterPro" id="IPR036703">
    <property type="entry name" value="MOB_kinase_act_sf"/>
</dbReference>
<dbReference type="Pfam" id="PF11904">
    <property type="entry name" value="ANKRD13_C"/>
    <property type="match status" value="1"/>
</dbReference>
<dbReference type="AlphaFoldDB" id="A0A915MBP5"/>
<reference evidence="8" key="1">
    <citation type="submission" date="2022-11" db="UniProtKB">
        <authorList>
            <consortium name="WormBaseParasite"/>
        </authorList>
    </citation>
    <scope>IDENTIFICATION</scope>
</reference>
<dbReference type="SUPFAM" id="SSF48403">
    <property type="entry name" value="Ankyrin repeat"/>
    <property type="match status" value="1"/>
</dbReference>
<feature type="domain" description="Ankyrin repeat" evidence="6">
    <location>
        <begin position="167"/>
        <end position="477"/>
    </location>
</feature>
<dbReference type="Pfam" id="PF12796">
    <property type="entry name" value="Ank_2"/>
    <property type="match status" value="1"/>
</dbReference>
<keyword evidence="2" id="KW-0677">Repeat</keyword>
<dbReference type="Proteomes" id="UP000887561">
    <property type="component" value="Unplaced"/>
</dbReference>
<feature type="repeat" description="ANK" evidence="5">
    <location>
        <begin position="51"/>
        <end position="83"/>
    </location>
</feature>
<evidence type="ECO:0000259" key="6">
    <source>
        <dbReference type="Pfam" id="PF11904"/>
    </source>
</evidence>
<dbReference type="SMART" id="SM00248">
    <property type="entry name" value="ANK"/>
    <property type="match status" value="2"/>
</dbReference>
<feature type="binding site" evidence="4">
    <location>
        <position position="672"/>
    </location>
    <ligand>
        <name>Zn(2+)</name>
        <dbReference type="ChEBI" id="CHEBI:29105"/>
    </ligand>
</feature>
<dbReference type="PROSITE" id="PS50297">
    <property type="entry name" value="ANK_REP_REGION"/>
    <property type="match status" value="1"/>
</dbReference>
<dbReference type="Pfam" id="PF03637">
    <property type="entry name" value="Mob1_phocein"/>
    <property type="match status" value="1"/>
</dbReference>
<name>A0A915MBP5_MELJA</name>
<dbReference type="Gene3D" id="1.25.40.20">
    <property type="entry name" value="Ankyrin repeat-containing domain"/>
    <property type="match status" value="1"/>
</dbReference>
<keyword evidence="7" id="KW-1185">Reference proteome</keyword>